<dbReference type="Gene3D" id="3.30.420.10">
    <property type="entry name" value="Ribonuclease H-like superfamily/Ribonuclease H"/>
    <property type="match status" value="1"/>
</dbReference>
<name>K6QC11_9FIRM</name>
<keyword evidence="17" id="KW-1185">Reference proteome</keyword>
<dbReference type="RefSeq" id="WP_006903956.1">
    <property type="nucleotide sequence ID" value="NZ_JH976535.1"/>
</dbReference>
<keyword evidence="6 13" id="KW-0227">DNA damage</keyword>
<comment type="cofactor">
    <cofactor evidence="13">
        <name>Mg(2+)</name>
        <dbReference type="ChEBI" id="CHEBI:18420"/>
    </cofactor>
    <text evidence="13">Binds 2 Mg(2+) ion per subunit.</text>
</comment>
<dbReference type="STRING" id="867903.ThesuDRAFT_01684"/>
<evidence type="ECO:0000256" key="2">
    <source>
        <dbReference type="ARBA" id="ARBA00022490"/>
    </source>
</evidence>
<evidence type="ECO:0000256" key="10">
    <source>
        <dbReference type="ARBA" id="ARBA00023172"/>
    </source>
</evidence>
<dbReference type="HOGENOM" id="CLU_091257_3_1_9"/>
<dbReference type="GO" id="GO:0008821">
    <property type="term" value="F:crossover junction DNA endonuclease activity"/>
    <property type="evidence" value="ECO:0007669"/>
    <property type="project" value="UniProtKB-UniRule"/>
</dbReference>
<evidence type="ECO:0000256" key="12">
    <source>
        <dbReference type="ARBA" id="ARBA00029354"/>
    </source>
</evidence>
<keyword evidence="2 13" id="KW-0963">Cytoplasm</keyword>
<accession>K6QC11</accession>
<dbReference type="InterPro" id="IPR002176">
    <property type="entry name" value="X-over_junc_endoDNase_RuvC"/>
</dbReference>
<evidence type="ECO:0000256" key="1">
    <source>
        <dbReference type="ARBA" id="ARBA00009518"/>
    </source>
</evidence>
<dbReference type="AlphaFoldDB" id="K6QC11"/>
<dbReference type="GO" id="GO:0006281">
    <property type="term" value="P:DNA repair"/>
    <property type="evidence" value="ECO:0007669"/>
    <property type="project" value="UniProtKB-UniRule"/>
</dbReference>
<evidence type="ECO:0000256" key="6">
    <source>
        <dbReference type="ARBA" id="ARBA00022763"/>
    </source>
</evidence>
<comment type="function">
    <text evidence="13">The RuvA-RuvB-RuvC complex processes Holliday junction (HJ) DNA during genetic recombination and DNA repair. Endonuclease that resolves HJ intermediates. Cleaves cruciform DNA by making single-stranded nicks across the HJ at symmetrical positions within the homologous arms, yielding a 5'-phosphate and a 3'-hydroxyl group; requires a central core of homology in the junction. The consensus cleavage sequence is 5'-(A/T)TT(C/G)-3'. Cleavage occurs on the 3'-side of the TT dinucleotide at the point of strand exchange. HJ branch migration catalyzed by RuvA-RuvB allows RuvC to scan DNA until it finds its consensus sequence, where it cleaves and resolves the cruciform DNA.</text>
</comment>
<organism evidence="16 17">
    <name type="scientific">Thermaerobacter subterraneus DSM 13965</name>
    <dbReference type="NCBI Taxonomy" id="867903"/>
    <lineage>
        <taxon>Bacteria</taxon>
        <taxon>Bacillati</taxon>
        <taxon>Bacillota</taxon>
        <taxon>Clostridia</taxon>
        <taxon>Eubacteriales</taxon>
        <taxon>Clostridiales Family XVII. Incertae Sedis</taxon>
        <taxon>Thermaerobacter</taxon>
    </lineage>
</organism>
<reference evidence="16" key="2">
    <citation type="submission" date="2012-10" db="EMBL/GenBank/DDBJ databases">
        <title>Improved high-quality draft of Thermaerobacter subterraneus C21, DSM 13965.</title>
        <authorList>
            <consortium name="DOE Joint Genome Institute"/>
            <person name="Eisen J."/>
            <person name="Huntemann M."/>
            <person name="Wei C.-L."/>
            <person name="Han J."/>
            <person name="Detter J.C."/>
            <person name="Han C."/>
            <person name="Tapia R."/>
            <person name="Chen A."/>
            <person name="Kyrpides N."/>
            <person name="Mavromatis K."/>
            <person name="Markowitz V."/>
            <person name="Szeto E."/>
            <person name="Ivanova N."/>
            <person name="Mikhailova N."/>
            <person name="Ovchinnikova G."/>
            <person name="Pagani I."/>
            <person name="Pati A."/>
            <person name="Goodwin L."/>
            <person name="Nordberg H.P."/>
            <person name="Cantor M.N."/>
            <person name="Hua S.X."/>
            <person name="Woyke T."/>
            <person name="Eisen J."/>
            <person name="Klenk H.-P."/>
        </authorList>
    </citation>
    <scope>NUCLEOTIDE SEQUENCE [LARGE SCALE GENOMIC DNA]</scope>
    <source>
        <strain evidence="16">DSM 13965</strain>
    </source>
</reference>
<comment type="similarity">
    <text evidence="1 13">Belongs to the RuvC family.</text>
</comment>
<dbReference type="GO" id="GO:0003677">
    <property type="term" value="F:DNA binding"/>
    <property type="evidence" value="ECO:0007669"/>
    <property type="project" value="UniProtKB-KW"/>
</dbReference>
<dbReference type="EC" id="3.1.21.10" evidence="13 14"/>
<dbReference type="NCBIfam" id="NF000711">
    <property type="entry name" value="PRK00039.2-1"/>
    <property type="match status" value="1"/>
</dbReference>
<dbReference type="InterPro" id="IPR020563">
    <property type="entry name" value="X-over_junc_endoDNase_Mg_BS"/>
</dbReference>
<dbReference type="HAMAP" id="MF_00034">
    <property type="entry name" value="RuvC"/>
    <property type="match status" value="1"/>
</dbReference>
<keyword evidence="10 13" id="KW-0233">DNA recombination</keyword>
<evidence type="ECO:0000256" key="7">
    <source>
        <dbReference type="ARBA" id="ARBA00022801"/>
    </source>
</evidence>
<dbReference type="EMBL" id="AENY02000003">
    <property type="protein sequence ID" value="EKP93966.1"/>
    <property type="molecule type" value="Genomic_DNA"/>
</dbReference>
<keyword evidence="5 13" id="KW-0255">Endonuclease</keyword>
<reference evidence="16" key="1">
    <citation type="submission" date="2010-10" db="EMBL/GenBank/DDBJ databases">
        <authorList>
            <consortium name="US DOE Joint Genome Institute (JGI-PGF)"/>
            <person name="Lucas S."/>
            <person name="Copeland A."/>
            <person name="Lapidus A."/>
            <person name="Bruce D."/>
            <person name="Goodwin L."/>
            <person name="Pitluck S."/>
            <person name="Kyrpides N."/>
            <person name="Mavromatis K."/>
            <person name="Detter J.C."/>
            <person name="Han C."/>
            <person name="Land M."/>
            <person name="Hauser L."/>
            <person name="Markowitz V."/>
            <person name="Cheng J.-F."/>
            <person name="Hugenholtz P."/>
            <person name="Woyke T."/>
            <person name="Wu D."/>
            <person name="Pukall R."/>
            <person name="Wahrenburg C."/>
            <person name="Brambilla E."/>
            <person name="Klenk H.-P."/>
            <person name="Eisen J.A."/>
        </authorList>
    </citation>
    <scope>NUCLEOTIDE SEQUENCE [LARGE SCALE GENOMIC DNA]</scope>
    <source>
        <strain evidence="16">DSM 13965</strain>
    </source>
</reference>
<keyword evidence="3 13" id="KW-0540">Nuclease</keyword>
<comment type="catalytic activity">
    <reaction evidence="12 13">
        <text>Endonucleolytic cleavage at a junction such as a reciprocal single-stranded crossover between two homologous DNA duplexes (Holliday junction).</text>
        <dbReference type="EC" id="3.1.21.10"/>
    </reaction>
</comment>
<dbReference type="FunFam" id="3.30.420.10:FF:000002">
    <property type="entry name" value="Crossover junction endodeoxyribonuclease RuvC"/>
    <property type="match status" value="1"/>
</dbReference>
<keyword evidence="8 13" id="KW-0460">Magnesium</keyword>
<feature type="binding site" evidence="13">
    <location>
        <position position="67"/>
    </location>
    <ligand>
        <name>Mg(2+)</name>
        <dbReference type="ChEBI" id="CHEBI:18420"/>
        <label>2</label>
    </ligand>
</feature>
<gene>
    <name evidence="13" type="primary">ruvC</name>
    <name evidence="16" type="ORF">ThesuDRAFT_01684</name>
</gene>
<evidence type="ECO:0000256" key="8">
    <source>
        <dbReference type="ARBA" id="ARBA00022842"/>
    </source>
</evidence>
<evidence type="ECO:0000256" key="11">
    <source>
        <dbReference type="ARBA" id="ARBA00023204"/>
    </source>
</evidence>
<dbReference type="CDD" id="cd16962">
    <property type="entry name" value="RuvC"/>
    <property type="match status" value="1"/>
</dbReference>
<feature type="compositionally biased region" description="Gly residues" evidence="15">
    <location>
        <begin position="161"/>
        <end position="171"/>
    </location>
</feature>
<dbReference type="GO" id="GO:0000287">
    <property type="term" value="F:magnesium ion binding"/>
    <property type="evidence" value="ECO:0007669"/>
    <property type="project" value="UniProtKB-UniRule"/>
</dbReference>
<evidence type="ECO:0000256" key="9">
    <source>
        <dbReference type="ARBA" id="ARBA00023125"/>
    </source>
</evidence>
<feature type="binding site" evidence="13">
    <location>
        <position position="7"/>
    </location>
    <ligand>
        <name>Mg(2+)</name>
        <dbReference type="ChEBI" id="CHEBI:18420"/>
        <label>1</label>
    </ligand>
</feature>
<comment type="subcellular location">
    <subcellularLocation>
        <location evidence="13">Cytoplasm</location>
    </subcellularLocation>
</comment>
<feature type="active site" evidence="13">
    <location>
        <position position="140"/>
    </location>
</feature>
<evidence type="ECO:0000313" key="16">
    <source>
        <dbReference type="EMBL" id="EKP93966.1"/>
    </source>
</evidence>
<keyword evidence="4 13" id="KW-0479">Metal-binding</keyword>
<comment type="caution">
    <text evidence="16">The sequence shown here is derived from an EMBL/GenBank/DDBJ whole genome shotgun (WGS) entry which is preliminary data.</text>
</comment>
<evidence type="ECO:0000256" key="3">
    <source>
        <dbReference type="ARBA" id="ARBA00022722"/>
    </source>
</evidence>
<dbReference type="InterPro" id="IPR012337">
    <property type="entry name" value="RNaseH-like_sf"/>
</dbReference>
<dbReference type="Proteomes" id="UP000005710">
    <property type="component" value="Unassembled WGS sequence"/>
</dbReference>
<keyword evidence="11 13" id="KW-0234">DNA repair</keyword>
<feature type="active site" evidence="13">
    <location>
        <position position="67"/>
    </location>
</feature>
<dbReference type="GO" id="GO:0006310">
    <property type="term" value="P:DNA recombination"/>
    <property type="evidence" value="ECO:0007669"/>
    <property type="project" value="UniProtKB-UniRule"/>
</dbReference>
<proteinExistence type="inferred from homology"/>
<dbReference type="GO" id="GO:0005737">
    <property type="term" value="C:cytoplasm"/>
    <property type="evidence" value="ECO:0007669"/>
    <property type="project" value="UniProtKB-SubCell"/>
</dbReference>
<evidence type="ECO:0000256" key="4">
    <source>
        <dbReference type="ARBA" id="ARBA00022723"/>
    </source>
</evidence>
<protein>
    <recommendedName>
        <fullName evidence="13 14">Crossover junction endodeoxyribonuclease RuvC</fullName>
        <ecNumber evidence="13 14">3.1.21.10</ecNumber>
    </recommendedName>
    <alternativeName>
        <fullName evidence="13">Holliday junction nuclease RuvC</fullName>
    </alternativeName>
    <alternativeName>
        <fullName evidence="13">Holliday junction resolvase RuvC</fullName>
    </alternativeName>
</protein>
<evidence type="ECO:0000256" key="15">
    <source>
        <dbReference type="SAM" id="MobiDB-lite"/>
    </source>
</evidence>
<dbReference type="PROSITE" id="PS01321">
    <property type="entry name" value="RUVC"/>
    <property type="match status" value="1"/>
</dbReference>
<sequence>MQVLGIDPGTATMGFGVVAVAGTTLVPVTYGVIRTPASQPPAQRLAAIYRDLQELLRRYQPQAMAVERLFFQKNRSSALHVGQARGVALLAAAQAGLPVHEYAPHEVKQAVVGYGRASKVQVQRMVQALLGLARPPVPDDAADALAVAVCCLHAQTSAWGGTGAPGRGGSRGLPDAGAAPFQRGAVR</sequence>
<dbReference type="PANTHER" id="PTHR30194:SF3">
    <property type="entry name" value="CROSSOVER JUNCTION ENDODEOXYRIBONUCLEASE RUVC"/>
    <property type="match status" value="1"/>
</dbReference>
<evidence type="ECO:0000313" key="17">
    <source>
        <dbReference type="Proteomes" id="UP000005710"/>
    </source>
</evidence>
<dbReference type="InterPro" id="IPR036397">
    <property type="entry name" value="RNaseH_sf"/>
</dbReference>
<dbReference type="PANTHER" id="PTHR30194">
    <property type="entry name" value="CROSSOVER JUNCTION ENDODEOXYRIBONUCLEASE RUVC"/>
    <property type="match status" value="1"/>
</dbReference>
<dbReference type="GO" id="GO:0048476">
    <property type="term" value="C:Holliday junction resolvase complex"/>
    <property type="evidence" value="ECO:0007669"/>
    <property type="project" value="UniProtKB-UniRule"/>
</dbReference>
<keyword evidence="9 13" id="KW-0238">DNA-binding</keyword>
<feature type="binding site" evidence="13">
    <location>
        <position position="140"/>
    </location>
    <ligand>
        <name>Mg(2+)</name>
        <dbReference type="ChEBI" id="CHEBI:18420"/>
        <label>1</label>
    </ligand>
</feature>
<dbReference type="PRINTS" id="PR00696">
    <property type="entry name" value="RSOLVASERUVC"/>
</dbReference>
<comment type="subunit">
    <text evidence="13">Homodimer which binds Holliday junction (HJ) DNA. The HJ becomes 2-fold symmetrical on binding to RuvC with unstacked arms; it has a different conformation from HJ DNA in complex with RuvA. In the full resolvosome a probable DNA-RuvA(4)-RuvB(12)-RuvC(2) complex forms which resolves the HJ.</text>
</comment>
<feature type="region of interest" description="Disordered" evidence="15">
    <location>
        <begin position="161"/>
        <end position="187"/>
    </location>
</feature>
<dbReference type="SUPFAM" id="SSF53098">
    <property type="entry name" value="Ribonuclease H-like"/>
    <property type="match status" value="1"/>
</dbReference>
<feature type="active site" evidence="13">
    <location>
        <position position="7"/>
    </location>
</feature>
<dbReference type="NCBIfam" id="TIGR00228">
    <property type="entry name" value="ruvC"/>
    <property type="match status" value="1"/>
</dbReference>
<evidence type="ECO:0000256" key="5">
    <source>
        <dbReference type="ARBA" id="ARBA00022759"/>
    </source>
</evidence>
<dbReference type="eggNOG" id="COG0817">
    <property type="taxonomic scope" value="Bacteria"/>
</dbReference>
<evidence type="ECO:0000256" key="13">
    <source>
        <dbReference type="HAMAP-Rule" id="MF_00034"/>
    </source>
</evidence>
<evidence type="ECO:0000256" key="14">
    <source>
        <dbReference type="NCBIfam" id="TIGR00228"/>
    </source>
</evidence>
<keyword evidence="7 13" id="KW-0378">Hydrolase</keyword>
<dbReference type="Pfam" id="PF02075">
    <property type="entry name" value="RuvC"/>
    <property type="match status" value="1"/>
</dbReference>